<dbReference type="OrthoDB" id="200339at2"/>
<sequence length="185" mass="20614">MKSGSSFEQSFNAQAAVEVSTMLIVVQCVTDAPNDKEQLAPGLDSISPVVGRVDKVLVDTGYYSEKAVTEAEGRESTPTIYAAMQRHHHGRSIEDLEKRDDPPKPASNATIPEIMSYRLETKAGKQLYGLRKQTVEPVFGIIKEVLGFRRFSMRGLAKCQLEWHLVSSSYNLKKLFALGMRFTES</sequence>
<proteinExistence type="predicted"/>
<dbReference type="Proteomes" id="UP000239907">
    <property type="component" value="Unassembled WGS sequence"/>
</dbReference>
<evidence type="ECO:0000259" key="1">
    <source>
        <dbReference type="Pfam" id="PF13751"/>
    </source>
</evidence>
<dbReference type="Pfam" id="PF13751">
    <property type="entry name" value="DDE_Tnp_1_6"/>
    <property type="match status" value="1"/>
</dbReference>
<dbReference type="EMBL" id="MQWA01000001">
    <property type="protein sequence ID" value="PQJ28176.1"/>
    <property type="molecule type" value="Genomic_DNA"/>
</dbReference>
<comment type="caution">
    <text evidence="2">The sequence shown here is derived from an EMBL/GenBank/DDBJ whole genome shotgun (WGS) entry which is preliminary data.</text>
</comment>
<dbReference type="PANTHER" id="PTHR33408:SF2">
    <property type="entry name" value="TRANSPOSASE DDE DOMAIN-CONTAINING PROTEIN"/>
    <property type="match status" value="1"/>
</dbReference>
<protein>
    <recommendedName>
        <fullName evidence="1">Transposase DDE domain-containing protein</fullName>
    </recommendedName>
</protein>
<accession>A0A2S7TZK7</accession>
<organism evidence="2 3">
    <name type="scientific">Rubritalea profundi</name>
    <dbReference type="NCBI Taxonomy" id="1658618"/>
    <lineage>
        <taxon>Bacteria</taxon>
        <taxon>Pseudomonadati</taxon>
        <taxon>Verrucomicrobiota</taxon>
        <taxon>Verrucomicrobiia</taxon>
        <taxon>Verrucomicrobiales</taxon>
        <taxon>Rubritaleaceae</taxon>
        <taxon>Rubritalea</taxon>
    </lineage>
</organism>
<name>A0A2S7TZK7_9BACT</name>
<evidence type="ECO:0000313" key="2">
    <source>
        <dbReference type="EMBL" id="PQJ28176.1"/>
    </source>
</evidence>
<dbReference type="PANTHER" id="PTHR33408">
    <property type="entry name" value="TRANSPOSASE"/>
    <property type="match status" value="1"/>
</dbReference>
<reference evidence="2 3" key="1">
    <citation type="submission" date="2016-12" db="EMBL/GenBank/DDBJ databases">
        <title>Study of bacterial adaptation to deep sea.</title>
        <authorList>
            <person name="Song J."/>
            <person name="Yoshizawa S."/>
            <person name="Kogure K."/>
        </authorList>
    </citation>
    <scope>NUCLEOTIDE SEQUENCE [LARGE SCALE GENOMIC DNA]</scope>
    <source>
        <strain evidence="2 3">SAORIC-165</strain>
    </source>
</reference>
<keyword evidence="3" id="KW-1185">Reference proteome</keyword>
<evidence type="ECO:0000313" key="3">
    <source>
        <dbReference type="Proteomes" id="UP000239907"/>
    </source>
</evidence>
<dbReference type="AlphaFoldDB" id="A0A2S7TZK7"/>
<dbReference type="InterPro" id="IPR025668">
    <property type="entry name" value="Tnp_DDE_dom"/>
</dbReference>
<feature type="domain" description="Transposase DDE" evidence="1">
    <location>
        <begin position="114"/>
        <end position="175"/>
    </location>
</feature>
<gene>
    <name evidence="2" type="ORF">BSZ32_06440</name>
</gene>
<dbReference type="RefSeq" id="WP_105042678.1">
    <property type="nucleotide sequence ID" value="NZ_MQWA01000001.1"/>
</dbReference>